<name>A0A7E4V4T8_PANRE</name>
<organism evidence="1 2">
    <name type="scientific">Panagrellus redivivus</name>
    <name type="common">Microworm</name>
    <dbReference type="NCBI Taxonomy" id="6233"/>
    <lineage>
        <taxon>Eukaryota</taxon>
        <taxon>Metazoa</taxon>
        <taxon>Ecdysozoa</taxon>
        <taxon>Nematoda</taxon>
        <taxon>Chromadorea</taxon>
        <taxon>Rhabditida</taxon>
        <taxon>Tylenchina</taxon>
        <taxon>Panagrolaimomorpha</taxon>
        <taxon>Panagrolaimoidea</taxon>
        <taxon>Panagrolaimidae</taxon>
        <taxon>Panagrellus</taxon>
    </lineage>
</organism>
<dbReference type="AlphaFoldDB" id="A0A7E4V4T8"/>
<proteinExistence type="predicted"/>
<sequence>MPPLIQNRPQLDPVSRPHYRLLPFDGSSKHLRPPEPPSIGPGLISFKFNEPPSPTDRSLVLAAALPCLKDNDDTWRRGGEGDIAAARLRKNCKHLLPREREHVLTGGLRRVVRAAAQIVVGPADKPSPPLVPQAMTDFHR</sequence>
<evidence type="ECO:0000313" key="1">
    <source>
        <dbReference type="Proteomes" id="UP000492821"/>
    </source>
</evidence>
<reference evidence="1" key="1">
    <citation type="journal article" date="2013" name="Genetics">
        <title>The draft genome and transcriptome of Panagrellus redivivus are shaped by the harsh demands of a free-living lifestyle.</title>
        <authorList>
            <person name="Srinivasan J."/>
            <person name="Dillman A.R."/>
            <person name="Macchietto M.G."/>
            <person name="Heikkinen L."/>
            <person name="Lakso M."/>
            <person name="Fracchia K.M."/>
            <person name="Antoshechkin I."/>
            <person name="Mortazavi A."/>
            <person name="Wong G."/>
            <person name="Sternberg P.W."/>
        </authorList>
    </citation>
    <scope>NUCLEOTIDE SEQUENCE [LARGE SCALE GENOMIC DNA]</scope>
    <source>
        <strain evidence="1">MT8872</strain>
    </source>
</reference>
<protein>
    <submittedName>
        <fullName evidence="2">Uncharacterized protein</fullName>
    </submittedName>
</protein>
<reference evidence="2" key="2">
    <citation type="submission" date="2020-10" db="UniProtKB">
        <authorList>
            <consortium name="WormBaseParasite"/>
        </authorList>
    </citation>
    <scope>IDENTIFICATION</scope>
</reference>
<dbReference type="Proteomes" id="UP000492821">
    <property type="component" value="Unassembled WGS sequence"/>
</dbReference>
<dbReference type="WBParaSite" id="Pan_g16064.t1">
    <property type="protein sequence ID" value="Pan_g16064.t1"/>
    <property type="gene ID" value="Pan_g16064"/>
</dbReference>
<evidence type="ECO:0000313" key="2">
    <source>
        <dbReference type="WBParaSite" id="Pan_g16064.t1"/>
    </source>
</evidence>
<accession>A0A7E4V4T8</accession>
<keyword evidence="1" id="KW-1185">Reference proteome</keyword>